<feature type="region of interest" description="Disordered" evidence="1">
    <location>
        <begin position="26"/>
        <end position="88"/>
    </location>
</feature>
<reference evidence="2 3" key="1">
    <citation type="submission" date="2018-11" db="EMBL/GenBank/DDBJ databases">
        <title>Rhizobium chutanense sp. nov., isolated from root nodules of Phaseolus vulgaris in China.</title>
        <authorList>
            <person name="Huo Y."/>
        </authorList>
    </citation>
    <scope>NUCLEOTIDE SEQUENCE [LARGE SCALE GENOMIC DNA]</scope>
    <source>
        <strain evidence="2 3">C16</strain>
    </source>
</reference>
<dbReference type="OrthoDB" id="9805924at2"/>
<dbReference type="AlphaFoldDB" id="A0A3S0SGD7"/>
<evidence type="ECO:0000313" key="2">
    <source>
        <dbReference type="EMBL" id="RUM05170.1"/>
    </source>
</evidence>
<gene>
    <name evidence="2" type="ORF">EFR84_17175</name>
</gene>
<sequence>MLELFGLEFFGPELFGEAIAPSDLPPCGGDARQGRGGCHTAHPLFPRKAPSLKTAATDRPESGSPAYPPHPASRPDVPSKLTGKGREG</sequence>
<organism evidence="2 3">
    <name type="scientific">Rhizobium chutanense</name>
    <dbReference type="NCBI Taxonomy" id="2035448"/>
    <lineage>
        <taxon>Bacteria</taxon>
        <taxon>Pseudomonadati</taxon>
        <taxon>Pseudomonadota</taxon>
        <taxon>Alphaproteobacteria</taxon>
        <taxon>Hyphomicrobiales</taxon>
        <taxon>Rhizobiaceae</taxon>
        <taxon>Rhizobium/Agrobacterium group</taxon>
        <taxon>Rhizobium</taxon>
    </lineage>
</organism>
<proteinExistence type="predicted"/>
<name>A0A3S0SGD7_9HYPH</name>
<comment type="caution">
    <text evidence="2">The sequence shown here is derived from an EMBL/GenBank/DDBJ whole genome shotgun (WGS) entry which is preliminary data.</text>
</comment>
<accession>A0A3S0SGD7</accession>
<evidence type="ECO:0000256" key="1">
    <source>
        <dbReference type="SAM" id="MobiDB-lite"/>
    </source>
</evidence>
<dbReference type="Proteomes" id="UP000278081">
    <property type="component" value="Unassembled WGS sequence"/>
</dbReference>
<protein>
    <submittedName>
        <fullName evidence="2">Uncharacterized protein</fullName>
    </submittedName>
</protein>
<evidence type="ECO:0000313" key="3">
    <source>
        <dbReference type="Proteomes" id="UP000278081"/>
    </source>
</evidence>
<dbReference type="EMBL" id="RJTJ01000014">
    <property type="protein sequence ID" value="RUM05170.1"/>
    <property type="molecule type" value="Genomic_DNA"/>
</dbReference>